<dbReference type="Proteomes" id="UP000887567">
    <property type="component" value="Unplaced"/>
</dbReference>
<evidence type="ECO:0000313" key="3">
    <source>
        <dbReference type="EnsemblMetazoa" id="XP_020909197.2"/>
    </source>
</evidence>
<name>A0A913XRQ5_EXADI</name>
<dbReference type="KEGG" id="epa:110247146"/>
<evidence type="ECO:0000256" key="1">
    <source>
        <dbReference type="RuleBase" id="RU363038"/>
    </source>
</evidence>
<dbReference type="OrthoDB" id="68056at2759"/>
<dbReference type="GeneID" id="110247146"/>
<feature type="domain" description="Arginyl-tRNA synthetase catalytic core" evidence="2">
    <location>
        <begin position="64"/>
        <end position="303"/>
    </location>
</feature>
<dbReference type="InterPro" id="IPR014729">
    <property type="entry name" value="Rossmann-like_a/b/a_fold"/>
</dbReference>
<keyword evidence="1" id="KW-0030">Aminoacyl-tRNA synthetase</keyword>
<keyword evidence="1" id="KW-0436">Ligase</keyword>
<keyword evidence="1" id="KW-0067">ATP-binding</keyword>
<keyword evidence="1" id="KW-0547">Nucleotide-binding</keyword>
<dbReference type="Pfam" id="PF00750">
    <property type="entry name" value="tRNA-synt_1d"/>
    <property type="match status" value="1"/>
</dbReference>
<dbReference type="AlphaFoldDB" id="A0A913XRQ5"/>
<dbReference type="PANTHER" id="PTHR11956">
    <property type="entry name" value="ARGINYL-TRNA SYNTHETASE"/>
    <property type="match status" value="1"/>
</dbReference>
<sequence length="311" mass="35435">MIAYQRFADGETPESTGEKGDHFVGRYYVEFDKALYAERQAWLAEQGIDTSSLKDREKKKVEEDFLAASPLMADTRELLQKWEADDPEVRELWQMMNQWVYQGFDATYERLGIHFDKHYYESDIYRGGREVILDALERGVFDKADNGAVVAPLSKHGKLNDKVVLRADGTGLYITQDINLADIKFKEFGLTKSYYCVGSEQNYYFQQLKAILKLLGFDWADGMEHLSYGMVYLPDGKMKSREGKVVDADDLMAEVVKLASDAILERSSDLPAEDLAQRAEAIGLSALVFEMLMVGRETDIQFDPEKSVAFE</sequence>
<dbReference type="SUPFAM" id="SSF52374">
    <property type="entry name" value="Nucleotidylyl transferase"/>
    <property type="match status" value="1"/>
</dbReference>
<dbReference type="EnsemblMetazoa" id="XM_021053538.2">
    <property type="protein sequence ID" value="XP_020909197.2"/>
    <property type="gene ID" value="LOC110247146"/>
</dbReference>
<dbReference type="InterPro" id="IPR035684">
    <property type="entry name" value="ArgRS_core"/>
</dbReference>
<dbReference type="PANTHER" id="PTHR11956:SF5">
    <property type="entry name" value="ARGININE--TRNA LIGASE, CYTOPLASMIC"/>
    <property type="match status" value="1"/>
</dbReference>
<dbReference type="OMA" id="AYEACIL"/>
<evidence type="ECO:0000259" key="2">
    <source>
        <dbReference type="Pfam" id="PF00750"/>
    </source>
</evidence>
<dbReference type="InterPro" id="IPR001278">
    <property type="entry name" value="Arg-tRNA-ligase"/>
</dbReference>
<dbReference type="Gene3D" id="3.40.50.620">
    <property type="entry name" value="HUPs"/>
    <property type="match status" value="1"/>
</dbReference>
<keyword evidence="4" id="KW-1185">Reference proteome</keyword>
<dbReference type="GO" id="GO:0005524">
    <property type="term" value="F:ATP binding"/>
    <property type="evidence" value="ECO:0007669"/>
    <property type="project" value="UniProtKB-KW"/>
</dbReference>
<proteinExistence type="inferred from homology"/>
<protein>
    <recommendedName>
        <fullName evidence="2">Arginyl-tRNA synthetase catalytic core domain-containing protein</fullName>
    </recommendedName>
</protein>
<dbReference type="GO" id="GO:0006420">
    <property type="term" value="P:arginyl-tRNA aminoacylation"/>
    <property type="evidence" value="ECO:0007669"/>
    <property type="project" value="InterPro"/>
</dbReference>
<dbReference type="RefSeq" id="XP_020909197.2">
    <property type="nucleotide sequence ID" value="XM_021053538.2"/>
</dbReference>
<comment type="similarity">
    <text evidence="1">Belongs to the class-I aminoacyl-tRNA synthetase family.</text>
</comment>
<accession>A0A913XRQ5</accession>
<evidence type="ECO:0000313" key="4">
    <source>
        <dbReference type="Proteomes" id="UP000887567"/>
    </source>
</evidence>
<keyword evidence="1" id="KW-0648">Protein biosynthesis</keyword>
<dbReference type="GO" id="GO:0004814">
    <property type="term" value="F:arginine-tRNA ligase activity"/>
    <property type="evidence" value="ECO:0007669"/>
    <property type="project" value="InterPro"/>
</dbReference>
<reference evidence="3" key="1">
    <citation type="submission" date="2022-11" db="UniProtKB">
        <authorList>
            <consortium name="EnsemblMetazoa"/>
        </authorList>
    </citation>
    <scope>IDENTIFICATION</scope>
</reference>
<organism evidence="3 4">
    <name type="scientific">Exaiptasia diaphana</name>
    <name type="common">Tropical sea anemone</name>
    <name type="synonym">Aiptasia pulchella</name>
    <dbReference type="NCBI Taxonomy" id="2652724"/>
    <lineage>
        <taxon>Eukaryota</taxon>
        <taxon>Metazoa</taxon>
        <taxon>Cnidaria</taxon>
        <taxon>Anthozoa</taxon>
        <taxon>Hexacorallia</taxon>
        <taxon>Actiniaria</taxon>
        <taxon>Aiptasiidae</taxon>
        <taxon>Exaiptasia</taxon>
    </lineage>
</organism>